<reference evidence="1 2" key="1">
    <citation type="journal article" date="2018" name="BMC Genomics">
        <title>The genome of Naegleria lovaniensis, the basis for a comparative approach to unravel pathogenicity factors of the human pathogenic amoeba N. fowleri.</title>
        <authorList>
            <person name="Liechti N."/>
            <person name="Schurch N."/>
            <person name="Bruggmann R."/>
            <person name="Wittwer M."/>
        </authorList>
    </citation>
    <scope>NUCLEOTIDE SEQUENCE [LARGE SCALE GENOMIC DNA]</scope>
    <source>
        <strain evidence="1 2">ATCC 30569</strain>
    </source>
</reference>
<name>A0AA88KWY3_NAELO</name>
<dbReference type="RefSeq" id="XP_044554814.1">
    <property type="nucleotide sequence ID" value="XM_044699690.1"/>
</dbReference>
<dbReference type="Proteomes" id="UP000816034">
    <property type="component" value="Unassembled WGS sequence"/>
</dbReference>
<organism evidence="1 2">
    <name type="scientific">Naegleria lovaniensis</name>
    <name type="common">Amoeba</name>
    <dbReference type="NCBI Taxonomy" id="51637"/>
    <lineage>
        <taxon>Eukaryota</taxon>
        <taxon>Discoba</taxon>
        <taxon>Heterolobosea</taxon>
        <taxon>Tetramitia</taxon>
        <taxon>Eutetramitia</taxon>
        <taxon>Vahlkampfiidae</taxon>
        <taxon>Naegleria</taxon>
    </lineage>
</organism>
<sequence length="450" mass="50626">MSSSSSTRTAKVCIMGATGLTGRLLAKYLLQYHSNYELTLMGRNMARLETLLETLLKEQLEQHQDSSSSTSQPTLSLEQRIHLFQVDIDSVLSRDYSHMVVGSEPSSIQPKDENKSNTEEFNDSYAQFVKTLKSHHLIINAMPPLDEHKTLHLGHLILSNRLDYIDPQMSPGTMNMLKTNFHSLAQQHHVTFVCQSGMYPGMESLMVRAAALEEYLPQLTHADALILTREKGGLASTSGESDVAEFMKVSGTKVLQDSEWRENSSFSKKFNFISVDTELRAYPLELDEMKELPRVIPTLKNGGVYVGELGLYPDLIMLGLQISVKHASFLSHPFTKWLARATKKIKAPYGAAIQVDAMDEKTQKKVSLSLFHDHVYDLTALSMVAVIEQLIEKRLKKEIDASTVESAESNVRHEERDGGVYYAGIWADPRKFIESCKNKGVRFDVKIQEP</sequence>
<dbReference type="Gene3D" id="3.40.50.720">
    <property type="entry name" value="NAD(P)-binding Rossmann-like Domain"/>
    <property type="match status" value="1"/>
</dbReference>
<gene>
    <name evidence="1" type="ORF">C9374_009497</name>
</gene>
<evidence type="ECO:0000313" key="2">
    <source>
        <dbReference type="Proteomes" id="UP000816034"/>
    </source>
</evidence>
<dbReference type="InterPro" id="IPR036291">
    <property type="entry name" value="NAD(P)-bd_dom_sf"/>
</dbReference>
<dbReference type="SUPFAM" id="SSF51735">
    <property type="entry name" value="NAD(P)-binding Rossmann-fold domains"/>
    <property type="match status" value="1"/>
</dbReference>
<comment type="caution">
    <text evidence="1">The sequence shown here is derived from an EMBL/GenBank/DDBJ whole genome shotgun (WGS) entry which is preliminary data.</text>
</comment>
<dbReference type="GeneID" id="68101951"/>
<evidence type="ECO:0000313" key="1">
    <source>
        <dbReference type="EMBL" id="KAG2392920.1"/>
    </source>
</evidence>
<accession>A0AA88KWY3</accession>
<dbReference type="EMBL" id="PYSW02000003">
    <property type="protein sequence ID" value="KAG2392920.1"/>
    <property type="molecule type" value="Genomic_DNA"/>
</dbReference>
<keyword evidence="2" id="KW-1185">Reference proteome</keyword>
<protein>
    <submittedName>
        <fullName evidence="1">Uncharacterized protein</fullName>
    </submittedName>
</protein>
<dbReference type="AlphaFoldDB" id="A0AA88KWY3"/>
<proteinExistence type="predicted"/>